<evidence type="ECO:0000256" key="1">
    <source>
        <dbReference type="SAM" id="MobiDB-lite"/>
    </source>
</evidence>
<feature type="region of interest" description="Disordered" evidence="1">
    <location>
        <begin position="99"/>
        <end position="134"/>
    </location>
</feature>
<dbReference type="KEGG" id="msar:MSAR_35870"/>
<dbReference type="InterPro" id="IPR024381">
    <property type="entry name" value="DUF2561"/>
</dbReference>
<gene>
    <name evidence="3" type="ORF">MSAR_35870</name>
</gene>
<evidence type="ECO:0008006" key="5">
    <source>
        <dbReference type="Google" id="ProtNLM"/>
    </source>
</evidence>
<accession>A0A7I7SVX0</accession>
<reference evidence="3 4" key="1">
    <citation type="journal article" date="2019" name="Emerg. Microbes Infect.">
        <title>Comprehensive subspecies identification of 175 nontuberculous mycobacteria species based on 7547 genomic profiles.</title>
        <authorList>
            <person name="Matsumoto Y."/>
            <person name="Kinjo T."/>
            <person name="Motooka D."/>
            <person name="Nabeya D."/>
            <person name="Jung N."/>
            <person name="Uechi K."/>
            <person name="Horii T."/>
            <person name="Iida T."/>
            <person name="Fujita J."/>
            <person name="Nakamura S."/>
        </authorList>
    </citation>
    <scope>NUCLEOTIDE SEQUENCE [LARGE SCALE GENOMIC DNA]</scope>
    <source>
        <strain evidence="3 4">JCM 30395</strain>
    </source>
</reference>
<evidence type="ECO:0000313" key="3">
    <source>
        <dbReference type="EMBL" id="BBY60451.1"/>
    </source>
</evidence>
<feature type="transmembrane region" description="Helical" evidence="2">
    <location>
        <begin position="182"/>
        <end position="203"/>
    </location>
</feature>
<dbReference type="Pfam" id="PF10812">
    <property type="entry name" value="DUF2561"/>
    <property type="match status" value="1"/>
</dbReference>
<sequence length="243" mass="25563">MARETELPVAGTTEEDRRSPETVDRLLVGVCGAIWLVLLAVTVVAIVALVDMSRGHIAGNDSSRTPWLLYSIIAVSALIIVGAIPLLIRARRTALADARLTPPEPLKPAGSSRPTPASGASATPSASARGTEARTEKLKVFGSTVDPYERYQPDFAQSSASRRADPLIPATELDRLWLRCTAMLGGAIGLALVGVSTATYLLAVDNDTAAWVALGLAAVITIAMPAVPVIYLRQLDGQLAVTE</sequence>
<name>A0A7I7SVX0_9MYCO</name>
<keyword evidence="2" id="KW-1133">Transmembrane helix</keyword>
<feature type="compositionally biased region" description="Low complexity" evidence="1">
    <location>
        <begin position="108"/>
        <end position="130"/>
    </location>
</feature>
<dbReference type="AlphaFoldDB" id="A0A7I7SVX0"/>
<dbReference type="RefSeq" id="WP_163699014.1">
    <property type="nucleotide sequence ID" value="NZ_AP022595.1"/>
</dbReference>
<dbReference type="Proteomes" id="UP000466445">
    <property type="component" value="Chromosome"/>
</dbReference>
<proteinExistence type="predicted"/>
<feature type="transmembrane region" description="Helical" evidence="2">
    <location>
        <begin position="67"/>
        <end position="88"/>
    </location>
</feature>
<feature type="transmembrane region" description="Helical" evidence="2">
    <location>
        <begin position="26"/>
        <end position="47"/>
    </location>
</feature>
<keyword evidence="2" id="KW-0812">Transmembrane</keyword>
<feature type="transmembrane region" description="Helical" evidence="2">
    <location>
        <begin position="209"/>
        <end position="232"/>
    </location>
</feature>
<keyword evidence="4" id="KW-1185">Reference proteome</keyword>
<keyword evidence="2" id="KW-0472">Membrane</keyword>
<evidence type="ECO:0000313" key="4">
    <source>
        <dbReference type="Proteomes" id="UP000466445"/>
    </source>
</evidence>
<organism evidence="3 4">
    <name type="scientific">Mycolicibacterium sarraceniae</name>
    <dbReference type="NCBI Taxonomy" id="1534348"/>
    <lineage>
        <taxon>Bacteria</taxon>
        <taxon>Bacillati</taxon>
        <taxon>Actinomycetota</taxon>
        <taxon>Actinomycetes</taxon>
        <taxon>Mycobacteriales</taxon>
        <taxon>Mycobacteriaceae</taxon>
        <taxon>Mycolicibacterium</taxon>
    </lineage>
</organism>
<protein>
    <recommendedName>
        <fullName evidence="5">DUF2561 domain-containing protein</fullName>
    </recommendedName>
</protein>
<evidence type="ECO:0000256" key="2">
    <source>
        <dbReference type="SAM" id="Phobius"/>
    </source>
</evidence>
<dbReference type="EMBL" id="AP022595">
    <property type="protein sequence ID" value="BBY60451.1"/>
    <property type="molecule type" value="Genomic_DNA"/>
</dbReference>